<keyword evidence="2" id="KW-0472">Membrane</keyword>
<dbReference type="EMBL" id="JACGCI010000019">
    <property type="protein sequence ID" value="KAF6758395.1"/>
    <property type="molecule type" value="Genomic_DNA"/>
</dbReference>
<evidence type="ECO:0000313" key="4">
    <source>
        <dbReference type="EMBL" id="KAF6758395.1"/>
    </source>
</evidence>
<dbReference type="Gene3D" id="1.25.40.10">
    <property type="entry name" value="Tetratricopeptide repeat domain"/>
    <property type="match status" value="1"/>
</dbReference>
<evidence type="ECO:0000256" key="1">
    <source>
        <dbReference type="SAM" id="MobiDB-lite"/>
    </source>
</evidence>
<dbReference type="InterPro" id="IPR024983">
    <property type="entry name" value="CHAT_dom"/>
</dbReference>
<dbReference type="Pfam" id="PF12770">
    <property type="entry name" value="CHAT"/>
    <property type="match status" value="1"/>
</dbReference>
<proteinExistence type="predicted"/>
<feature type="region of interest" description="Disordered" evidence="1">
    <location>
        <begin position="1113"/>
        <end position="1135"/>
    </location>
</feature>
<dbReference type="OrthoDB" id="9991317at2759"/>
<feature type="domain" description="CHAT" evidence="3">
    <location>
        <begin position="1160"/>
        <end position="1425"/>
    </location>
</feature>
<feature type="transmembrane region" description="Helical" evidence="2">
    <location>
        <begin position="63"/>
        <end position="87"/>
    </location>
</feature>
<keyword evidence="2" id="KW-1133">Transmembrane helix</keyword>
<evidence type="ECO:0000259" key="3">
    <source>
        <dbReference type="Pfam" id="PF12770"/>
    </source>
</evidence>
<protein>
    <submittedName>
        <fullName evidence="4">CHAT domain-containing protein</fullName>
    </submittedName>
</protein>
<name>A0A8H6I3X2_9AGAR</name>
<keyword evidence="2" id="KW-0812">Transmembrane</keyword>
<sequence>MRHTLQLHKTFLVTKIAQMTINPFTADFAAPERDGPNISTLSIMKAPPPFEFTVVQDYRSDSVLTGLASVGGLSSFFSTFLAIWLGASLMGTLLGIKLYSPFGILHGMDKEQKNIATECRAQYPMLRDDIAALRIHRSRGLIAFLFDTLIDIKELNLNEDGRSLSTYEKLDDGAVEEGLLELRRTVSNSAMTESEGSLVGKLDPPRDNVSFMGQTSTTLSPRANQAKRASMDGLRLSKITLNCSAEGTSVLDEEDWCPYSGDVTLQIVAIARDSTSYDSRLRLRRYFQGHWTQVFTSLRDEPEIPKDPISLCLTVSTMDGAQICRVELEGVRLETVMAYRDSGEPFGQAMESADSAYTFTMYWTLTSDGAPSPERAAKESGLTTHESGGDEGESKLVHSQKHGDNGDLDEAIPALLRSVDGVDTSENQCYLRFRDLASALASRFQINGDLADIEKAIDFAKHAIIHAGLMGLGEVTDSLDPDELLQYICTKQATAAGTLGTYLQLRSQYTGNTQDLDRAISLQREAIRTLPPGTTYKSSLLKGLSDSFQARFERGGNINDIDEAIAKLREGIEMGTDIREAVSVLQVAVLLAPQLDSGGTREHAAALGNLAAALQMRCDFEVSDISELWESVSMASKAVDMTGDSLSPYSSILASSLSSLFQRTGDIAHIDAAIQIYTKEADALPDGHPDLSECLTVRIRFEKTKEAADIEMATIAQDRALLLPFHGSDSALAVIYANHALCLKHHFHLTSNPEHLERAMATQVQAIDLIEQVYPDSPHLPDFLSNLGSLAGQLSDLADSPVLKSAHEHDAVTYYRKSALHPMGRPAIRLAASRNWASWTMKRVIDPELTVEAFDNALDLLPVLVGLNHTVRNRHSILIEIADVPLEAASAAFGMGKYDKALEWLEKGRCMVWNQLNSLRSPIERLRERDSALAERLIRVSQSLDFAGSHQGPRRAAEAQAIEKAAHAELDANWREPVSAFSTTFLAPGASLSHVENPILPRMAQESSKATHMNLASEWKEILGTVRSLPGFETFLAPQAVGDIMAGLPHDGPVVIINVHQDRCDALALLAGLDEPLAVPLPSFTYTKAYRLRDRLKEMLIASHARVRVSEDVARPLPSDEAEDPENERGCRPAPTARSKALTAILRDLWIDVVKPILDALALTTVRPLAFLPIHAAGIYGRAESVKVSDFVVSSYIPTVTSLMTRLGRPKSNSTSNEGLLLVSNPNVEGLQPIPGATREIRTIESQLSSFRGVRSATLEGGLATVKGVAEALTEYSCVHLACHAAQDTSDPLSSGLFLHDGRLHISTLIESDLRSAELAFLSACQTSAGDEQLSEEAVHLAAGMLAAGYRGVVATMWAIQDQHAPDISRDYYSELFRISEEGGDGKIDVSRAAYALHAAMGRLQEKLGDSEDALVCWVPYVHFGL</sequence>
<organism evidence="4 5">
    <name type="scientific">Ephemerocybe angulata</name>
    <dbReference type="NCBI Taxonomy" id="980116"/>
    <lineage>
        <taxon>Eukaryota</taxon>
        <taxon>Fungi</taxon>
        <taxon>Dikarya</taxon>
        <taxon>Basidiomycota</taxon>
        <taxon>Agaricomycotina</taxon>
        <taxon>Agaricomycetes</taxon>
        <taxon>Agaricomycetidae</taxon>
        <taxon>Agaricales</taxon>
        <taxon>Agaricineae</taxon>
        <taxon>Psathyrellaceae</taxon>
        <taxon>Ephemerocybe</taxon>
    </lineage>
</organism>
<accession>A0A8H6I3X2</accession>
<feature type="region of interest" description="Disordered" evidence="1">
    <location>
        <begin position="370"/>
        <end position="404"/>
    </location>
</feature>
<dbReference type="Proteomes" id="UP000521943">
    <property type="component" value="Unassembled WGS sequence"/>
</dbReference>
<feature type="compositionally biased region" description="Basic and acidic residues" evidence="1">
    <location>
        <begin position="392"/>
        <end position="404"/>
    </location>
</feature>
<evidence type="ECO:0000256" key="2">
    <source>
        <dbReference type="SAM" id="Phobius"/>
    </source>
</evidence>
<reference evidence="4 5" key="1">
    <citation type="submission" date="2020-07" db="EMBL/GenBank/DDBJ databases">
        <title>Comparative genomics of pyrophilous fungi reveals a link between fire events and developmental genes.</title>
        <authorList>
            <consortium name="DOE Joint Genome Institute"/>
            <person name="Steindorff A.S."/>
            <person name="Carver A."/>
            <person name="Calhoun S."/>
            <person name="Stillman K."/>
            <person name="Liu H."/>
            <person name="Lipzen A."/>
            <person name="Pangilinan J."/>
            <person name="Labutti K."/>
            <person name="Bruns T.D."/>
            <person name="Grigoriev I.V."/>
        </authorList>
    </citation>
    <scope>NUCLEOTIDE SEQUENCE [LARGE SCALE GENOMIC DNA]</scope>
    <source>
        <strain evidence="4 5">CBS 144469</strain>
    </source>
</reference>
<gene>
    <name evidence="4" type="ORF">DFP72DRAFT_1065085</name>
</gene>
<evidence type="ECO:0000313" key="5">
    <source>
        <dbReference type="Proteomes" id="UP000521943"/>
    </source>
</evidence>
<keyword evidence="5" id="KW-1185">Reference proteome</keyword>
<comment type="caution">
    <text evidence="4">The sequence shown here is derived from an EMBL/GenBank/DDBJ whole genome shotgun (WGS) entry which is preliminary data.</text>
</comment>
<dbReference type="InterPro" id="IPR011990">
    <property type="entry name" value="TPR-like_helical_dom_sf"/>
</dbReference>